<accession>A0ABY5YAV6</accession>
<proteinExistence type="predicted"/>
<protein>
    <submittedName>
        <fullName evidence="1">Uncharacterized protein</fullName>
    </submittedName>
</protein>
<name>A0ABY5YAV6_9FLAO</name>
<dbReference type="EMBL" id="CP104205">
    <property type="protein sequence ID" value="UWX56188.1"/>
    <property type="molecule type" value="Genomic_DNA"/>
</dbReference>
<keyword evidence="2" id="KW-1185">Reference proteome</keyword>
<gene>
    <name evidence="1" type="ORF">NYZ99_08010</name>
</gene>
<reference evidence="1" key="1">
    <citation type="submission" date="2022-09" db="EMBL/GenBank/DDBJ databases">
        <title>Maribacter litopenaei sp. nov., isolated from the intestinal tract of the Pacific White Shrimp, Litopenaeus vannamei.</title>
        <authorList>
            <person name="Kim S.Y."/>
            <person name="Hwang C.Y."/>
        </authorList>
    </citation>
    <scope>NUCLEOTIDE SEQUENCE</scope>
    <source>
        <strain evidence="1">HL-LV01</strain>
    </source>
</reference>
<organism evidence="1 2">
    <name type="scientific">Maribacter litopenaei</name>
    <dbReference type="NCBI Taxonomy" id="2976127"/>
    <lineage>
        <taxon>Bacteria</taxon>
        <taxon>Pseudomonadati</taxon>
        <taxon>Bacteroidota</taxon>
        <taxon>Flavobacteriia</taxon>
        <taxon>Flavobacteriales</taxon>
        <taxon>Flavobacteriaceae</taxon>
        <taxon>Maribacter</taxon>
    </lineage>
</organism>
<evidence type="ECO:0000313" key="2">
    <source>
        <dbReference type="Proteomes" id="UP001059209"/>
    </source>
</evidence>
<dbReference type="Proteomes" id="UP001059209">
    <property type="component" value="Chromosome"/>
</dbReference>
<dbReference type="RefSeq" id="WP_260574770.1">
    <property type="nucleotide sequence ID" value="NZ_CP104205.1"/>
</dbReference>
<evidence type="ECO:0000313" key="1">
    <source>
        <dbReference type="EMBL" id="UWX56188.1"/>
    </source>
</evidence>
<sequence length="180" mass="21273">MKSERNNTSLFNGLEYIELYRTINDKHKFYGTSDFQFGSVVYDGQFFDQVPLKYDLDADDLLLNVGYNYPYPILILIKSKVERFSLPGADFIQVPENIEELKEHGFYQILLENSLVSLLKKNFKKRFKRIRGSTLYYEFIQEGSFAIKYDGTYYEISNKQDVVRIWRISGTISMRIIIIH</sequence>